<dbReference type="InterPro" id="IPR036388">
    <property type="entry name" value="WH-like_DNA-bd_sf"/>
</dbReference>
<evidence type="ECO:0000313" key="5">
    <source>
        <dbReference type="EMBL" id="MDR6595430.1"/>
    </source>
</evidence>
<keyword evidence="6" id="KW-1185">Reference proteome</keyword>
<evidence type="ECO:0000256" key="2">
    <source>
        <dbReference type="ARBA" id="ARBA00022840"/>
    </source>
</evidence>
<dbReference type="RefSeq" id="WP_310308491.1">
    <property type="nucleotide sequence ID" value="NZ_BAAAXB010000001.1"/>
</dbReference>
<dbReference type="InterPro" id="IPR027417">
    <property type="entry name" value="P-loop_NTPase"/>
</dbReference>
<dbReference type="InterPro" id="IPR000792">
    <property type="entry name" value="Tscrpt_reg_LuxR_C"/>
</dbReference>
<keyword evidence="1" id="KW-0547">Nucleotide-binding</keyword>
<dbReference type="InterPro" id="IPR016032">
    <property type="entry name" value="Sig_transdc_resp-reg_C-effctor"/>
</dbReference>
<dbReference type="SMART" id="SM00421">
    <property type="entry name" value="HTH_LUXR"/>
    <property type="match status" value="1"/>
</dbReference>
<sequence length="859" mass="89222">MSNLHGRDREWASVLRFLSAPGGLLAIDGPPCSGKTLLLHEAVRAARDRGYSVVLVAGEHLAGSADVARALERVGFDRGARPLIAVDQAHRDPAAVLALLSHLGEPRVTVLLALSGAFAGAEVRRAVAAAGEVLPLGPVADDVVEALVRSRLDAVPTAELAALTAAAGGNPRLVAELVAGLREEGQLEVRDGVARLHGGWLPQRVTALVRGQADVLSAKATQVLRVAAVVGRSFRLADVATMVGETTGALLLAVDELLASGLVVCVDERLGFASELVWRAVVESVPASVLHALRHDAAVLRAVLGDVSRVEEAPCAEEQPAEDADRDQVAVRGVRALAAGGRLGSAIALARDSLAGRVYAGGAAELRVVLAGILLADGRPADAATELEHALVTTGVPGPLRRLAAAGRLLSLYFAGGSRAGAHALSVLTSRDREPSDADVVMAATVHSCLEWSSGNLAEGVYWGRQSTRWEVDRPTAWWQSQSAVSFALKLSALGEFDDAERLVRDDRPAGEDPAGEGPAGGGPDEDSGGAPPDEAVIGGASAARTIARARVLTQAGRLGPAGAAARAGLAEACDRGLRLLVPLASTVLATVAVLRGEVAVAAEHVRRYRGDLAAGEAVLHSGQYDWVELLVAHARGGPGRAVELAGRRVSDADAARRMLVEEPGAAAWLVRLALTVGDSGLAGDAVGAAEDLAADNPGFTAVSVAAGHARALLDRDVDGLLEVADRHRHPWARATAHEDLAVLFDEAGRTERAAAHAALALAAFERMGADGEAQRLRRGPGRAGVGGAGATDWQRLSEPERDIARLVGAGLTNRQVARQLYLSPHTVNYHLRGIFRKLGISSRVELARLAHEQETSSV</sequence>
<feature type="region of interest" description="Disordered" evidence="3">
    <location>
        <begin position="502"/>
        <end position="537"/>
    </location>
</feature>
<proteinExistence type="predicted"/>
<feature type="region of interest" description="Disordered" evidence="3">
    <location>
        <begin position="776"/>
        <end position="795"/>
    </location>
</feature>
<evidence type="ECO:0000256" key="1">
    <source>
        <dbReference type="ARBA" id="ARBA00022741"/>
    </source>
</evidence>
<feature type="compositionally biased region" description="Basic and acidic residues" evidence="3">
    <location>
        <begin position="502"/>
        <end position="511"/>
    </location>
</feature>
<dbReference type="EMBL" id="JAVDSG010000001">
    <property type="protein sequence ID" value="MDR6595430.1"/>
    <property type="molecule type" value="Genomic_DNA"/>
</dbReference>
<dbReference type="PROSITE" id="PS50043">
    <property type="entry name" value="HTH_LUXR_2"/>
    <property type="match status" value="1"/>
</dbReference>
<evidence type="ECO:0000256" key="3">
    <source>
        <dbReference type="SAM" id="MobiDB-lite"/>
    </source>
</evidence>
<evidence type="ECO:0000313" key="6">
    <source>
        <dbReference type="Proteomes" id="UP001268819"/>
    </source>
</evidence>
<dbReference type="SUPFAM" id="SSF46894">
    <property type="entry name" value="C-terminal effector domain of the bipartite response regulators"/>
    <property type="match status" value="1"/>
</dbReference>
<keyword evidence="2" id="KW-0067">ATP-binding</keyword>
<keyword evidence="5" id="KW-0238">DNA-binding</keyword>
<feature type="domain" description="HTH luxR-type" evidence="4">
    <location>
        <begin position="790"/>
        <end position="855"/>
    </location>
</feature>
<gene>
    <name evidence="5" type="ORF">J2S66_003814</name>
</gene>
<dbReference type="PANTHER" id="PTHR16305">
    <property type="entry name" value="TESTICULAR SOLUBLE ADENYLYL CYCLASE"/>
    <property type="match status" value="1"/>
</dbReference>
<dbReference type="PRINTS" id="PR00038">
    <property type="entry name" value="HTHLUXR"/>
</dbReference>
<accession>A0ABU1PXR3</accession>
<name>A0ABU1PXR3_9PSEU</name>
<evidence type="ECO:0000259" key="4">
    <source>
        <dbReference type="PROSITE" id="PS50043"/>
    </source>
</evidence>
<dbReference type="SUPFAM" id="SSF52540">
    <property type="entry name" value="P-loop containing nucleoside triphosphate hydrolases"/>
    <property type="match status" value="1"/>
</dbReference>
<dbReference type="GO" id="GO:0003677">
    <property type="term" value="F:DNA binding"/>
    <property type="evidence" value="ECO:0007669"/>
    <property type="project" value="UniProtKB-KW"/>
</dbReference>
<protein>
    <submittedName>
        <fullName evidence="5">DNA-binding CsgD family transcriptional regulator</fullName>
    </submittedName>
</protein>
<dbReference type="Proteomes" id="UP001268819">
    <property type="component" value="Unassembled WGS sequence"/>
</dbReference>
<comment type="caution">
    <text evidence="5">The sequence shown here is derived from an EMBL/GenBank/DDBJ whole genome shotgun (WGS) entry which is preliminary data.</text>
</comment>
<dbReference type="Pfam" id="PF00196">
    <property type="entry name" value="GerE"/>
    <property type="match status" value="1"/>
</dbReference>
<dbReference type="Gene3D" id="1.10.10.10">
    <property type="entry name" value="Winged helix-like DNA-binding domain superfamily/Winged helix DNA-binding domain"/>
    <property type="match status" value="1"/>
</dbReference>
<organism evidence="5 6">
    <name type="scientific">Saccharothrix longispora</name>
    <dbReference type="NCBI Taxonomy" id="33920"/>
    <lineage>
        <taxon>Bacteria</taxon>
        <taxon>Bacillati</taxon>
        <taxon>Actinomycetota</taxon>
        <taxon>Actinomycetes</taxon>
        <taxon>Pseudonocardiales</taxon>
        <taxon>Pseudonocardiaceae</taxon>
        <taxon>Saccharothrix</taxon>
    </lineage>
</organism>
<dbReference type="PANTHER" id="PTHR16305:SF35">
    <property type="entry name" value="TRANSCRIPTIONAL ACTIVATOR DOMAIN"/>
    <property type="match status" value="1"/>
</dbReference>
<reference evidence="5 6" key="1">
    <citation type="submission" date="2023-07" db="EMBL/GenBank/DDBJ databases">
        <title>Sequencing the genomes of 1000 actinobacteria strains.</title>
        <authorList>
            <person name="Klenk H.-P."/>
        </authorList>
    </citation>
    <scope>NUCLEOTIDE SEQUENCE [LARGE SCALE GENOMIC DNA]</scope>
    <source>
        <strain evidence="5 6">DSM 43749</strain>
    </source>
</reference>
<dbReference type="CDD" id="cd06170">
    <property type="entry name" value="LuxR_C_like"/>
    <property type="match status" value="1"/>
</dbReference>